<comment type="caution">
    <text evidence="1">The sequence shown here is derived from an EMBL/GenBank/DDBJ whole genome shotgun (WGS) entry which is preliminary data.</text>
</comment>
<name>A0A0F9D003_9ZZZZ</name>
<reference evidence="1" key="1">
    <citation type="journal article" date="2015" name="Nature">
        <title>Complex archaea that bridge the gap between prokaryotes and eukaryotes.</title>
        <authorList>
            <person name="Spang A."/>
            <person name="Saw J.H."/>
            <person name="Jorgensen S.L."/>
            <person name="Zaremba-Niedzwiedzka K."/>
            <person name="Martijn J."/>
            <person name="Lind A.E."/>
            <person name="van Eijk R."/>
            <person name="Schleper C."/>
            <person name="Guy L."/>
            <person name="Ettema T.J."/>
        </authorList>
    </citation>
    <scope>NUCLEOTIDE SEQUENCE</scope>
</reference>
<sequence>MRCQCGSPDASYVKEIDGEIHFLCRNCAYHPDECEHPNIAASIAEPVTANTKTYMVGICESCLTVRELPSLTGDIQELFEKGRDIPDAIATQINGKWYISTSCSLPWVS</sequence>
<dbReference type="AlphaFoldDB" id="A0A0F9D003"/>
<dbReference type="EMBL" id="LAZR01030998">
    <property type="protein sequence ID" value="KKL54988.1"/>
    <property type="molecule type" value="Genomic_DNA"/>
</dbReference>
<proteinExistence type="predicted"/>
<organism evidence="1">
    <name type="scientific">marine sediment metagenome</name>
    <dbReference type="NCBI Taxonomy" id="412755"/>
    <lineage>
        <taxon>unclassified sequences</taxon>
        <taxon>metagenomes</taxon>
        <taxon>ecological metagenomes</taxon>
    </lineage>
</organism>
<gene>
    <name evidence="1" type="ORF">LCGC14_2259900</name>
</gene>
<accession>A0A0F9D003</accession>
<evidence type="ECO:0000313" key="1">
    <source>
        <dbReference type="EMBL" id="KKL54988.1"/>
    </source>
</evidence>
<protein>
    <submittedName>
        <fullName evidence="1">Uncharacterized protein</fullName>
    </submittedName>
</protein>